<reference evidence="7 8" key="1">
    <citation type="submission" date="2019-10" db="EMBL/GenBank/DDBJ databases">
        <authorList>
            <person name="Blom J."/>
        </authorList>
    </citation>
    <scope>NUCLEOTIDE SEQUENCE [LARGE SCALE GENOMIC DNA]</scope>
    <source>
        <strain evidence="7 8">ES3154-GLU</strain>
    </source>
</reference>
<feature type="transmembrane region" description="Helical" evidence="6">
    <location>
        <begin position="243"/>
        <end position="266"/>
    </location>
</feature>
<dbReference type="PANTHER" id="PTHR21716">
    <property type="entry name" value="TRANSMEMBRANE PROTEIN"/>
    <property type="match status" value="1"/>
</dbReference>
<feature type="transmembrane region" description="Helical" evidence="6">
    <location>
        <begin position="278"/>
        <end position="298"/>
    </location>
</feature>
<evidence type="ECO:0000313" key="7">
    <source>
        <dbReference type="EMBL" id="VWL85825.1"/>
    </source>
</evidence>
<protein>
    <submittedName>
        <fullName evidence="7">Sporulation integral membrane protein YtvI</fullName>
    </submittedName>
</protein>
<evidence type="ECO:0000256" key="1">
    <source>
        <dbReference type="ARBA" id="ARBA00004141"/>
    </source>
</evidence>
<evidence type="ECO:0000256" key="6">
    <source>
        <dbReference type="SAM" id="Phobius"/>
    </source>
</evidence>
<dbReference type="NCBIfam" id="TIGR02872">
    <property type="entry name" value="spore_ytvI"/>
    <property type="match status" value="1"/>
</dbReference>
<dbReference type="Pfam" id="PF01594">
    <property type="entry name" value="AI-2E_transport"/>
    <property type="match status" value="1"/>
</dbReference>
<dbReference type="AlphaFoldDB" id="A0A6I8MC74"/>
<feature type="transmembrane region" description="Helical" evidence="6">
    <location>
        <begin position="318"/>
        <end position="344"/>
    </location>
</feature>
<keyword evidence="5 6" id="KW-0472">Membrane</keyword>
<dbReference type="InterPro" id="IPR002549">
    <property type="entry name" value="AI-2E-like"/>
</dbReference>
<proteinExistence type="inferred from homology"/>
<feature type="transmembrane region" description="Helical" evidence="6">
    <location>
        <begin position="160"/>
        <end position="177"/>
    </location>
</feature>
<accession>A0A6I8MC74</accession>
<comment type="subcellular location">
    <subcellularLocation>
        <location evidence="1">Membrane</location>
        <topology evidence="1">Multi-pass membrane protein</topology>
    </subcellularLocation>
</comment>
<evidence type="ECO:0000256" key="3">
    <source>
        <dbReference type="ARBA" id="ARBA00022692"/>
    </source>
</evidence>
<name>A0A6I8MC74_9FUSO</name>
<evidence type="ECO:0000256" key="4">
    <source>
        <dbReference type="ARBA" id="ARBA00022989"/>
    </source>
</evidence>
<feature type="transmembrane region" description="Helical" evidence="6">
    <location>
        <begin position="131"/>
        <end position="154"/>
    </location>
</feature>
<comment type="similarity">
    <text evidence="2">Belongs to the autoinducer-2 exporter (AI-2E) (TC 2.A.86) family.</text>
</comment>
<gene>
    <name evidence="7" type="ORF">OMES3154_01112</name>
</gene>
<dbReference type="Proteomes" id="UP000419017">
    <property type="component" value="Unassembled WGS sequence"/>
</dbReference>
<dbReference type="GO" id="GO:0016020">
    <property type="term" value="C:membrane"/>
    <property type="evidence" value="ECO:0007669"/>
    <property type="project" value="UniProtKB-SubCell"/>
</dbReference>
<organism evidence="7 8">
    <name type="scientific">Oceanivirga miroungae</name>
    <dbReference type="NCBI Taxonomy" id="1130046"/>
    <lineage>
        <taxon>Bacteria</taxon>
        <taxon>Fusobacteriati</taxon>
        <taxon>Fusobacteriota</taxon>
        <taxon>Fusobacteriia</taxon>
        <taxon>Fusobacteriales</taxon>
        <taxon>Leptotrichiaceae</taxon>
        <taxon>Oceanivirga</taxon>
    </lineage>
</organism>
<feature type="transmembrane region" description="Helical" evidence="6">
    <location>
        <begin position="218"/>
        <end position="237"/>
    </location>
</feature>
<dbReference type="InterPro" id="IPR014227">
    <property type="entry name" value="YtvI-like"/>
</dbReference>
<evidence type="ECO:0000313" key="8">
    <source>
        <dbReference type="Proteomes" id="UP000419017"/>
    </source>
</evidence>
<keyword evidence="8" id="KW-1185">Reference proteome</keyword>
<dbReference type="GO" id="GO:0055085">
    <property type="term" value="P:transmembrane transport"/>
    <property type="evidence" value="ECO:0007669"/>
    <property type="project" value="TreeGrafter"/>
</dbReference>
<sequence length="361" mass="41003">MGEFNIKKFNGIFYVVSVLILLFLVFKISIYLLPFVFSLAIVAMVNPIIKFIKNKLKIDNNVVKILVLLIFYLTIGALIVWAIVSIIIEGYKFSLYILDNQNIVLSEVKKFLASINSEYIPKSMGEYITSLLERIVSFVSKYVLNTISIILSIIKRVPNILIFIIIMIISSFIIISDENEIEEFLKKQVPSSWLKKYKEIKEGVLNVLVVYIKAQIKLILLCFVELFIGFSIINLITHDIEYILLYAFVICIVDALPLVGAVAVMVPWSIISFINSNYLFGTLILVLSFMIWATRQILEPKLISGGAKMHPLVALIAIYLGMRFFGLIGVLIGPIILSILKIVFYEEIKYGFVKFLVGDNS</sequence>
<feature type="transmembrane region" description="Helical" evidence="6">
    <location>
        <begin position="12"/>
        <end position="45"/>
    </location>
</feature>
<feature type="transmembrane region" description="Helical" evidence="6">
    <location>
        <begin position="65"/>
        <end position="88"/>
    </location>
</feature>
<evidence type="ECO:0000256" key="2">
    <source>
        <dbReference type="ARBA" id="ARBA00009773"/>
    </source>
</evidence>
<dbReference type="PANTHER" id="PTHR21716:SF68">
    <property type="entry name" value="TRANSPORT PROTEIN YTVI-RELATED"/>
    <property type="match status" value="1"/>
</dbReference>
<dbReference type="RefSeq" id="WP_156683794.1">
    <property type="nucleotide sequence ID" value="NZ_CABWIB010000001.1"/>
</dbReference>
<dbReference type="EMBL" id="CABWIB010000001">
    <property type="protein sequence ID" value="VWL85825.1"/>
    <property type="molecule type" value="Genomic_DNA"/>
</dbReference>
<keyword evidence="4 6" id="KW-1133">Transmembrane helix</keyword>
<keyword evidence="3 6" id="KW-0812">Transmembrane</keyword>
<evidence type="ECO:0000256" key="5">
    <source>
        <dbReference type="ARBA" id="ARBA00023136"/>
    </source>
</evidence>